<keyword evidence="7" id="KW-1185">Reference proteome</keyword>
<dbReference type="GO" id="GO:0016787">
    <property type="term" value="F:hydrolase activity"/>
    <property type="evidence" value="ECO:0007669"/>
    <property type="project" value="UniProtKB-KW"/>
</dbReference>
<dbReference type="InterPro" id="IPR049492">
    <property type="entry name" value="BD-FAE-like_dom"/>
</dbReference>
<dbReference type="InterPro" id="IPR033140">
    <property type="entry name" value="Lipase_GDXG_put_SER_AS"/>
</dbReference>
<dbReference type="Gene3D" id="3.40.50.1820">
    <property type="entry name" value="alpha/beta hydrolase"/>
    <property type="match status" value="1"/>
</dbReference>
<comment type="caution">
    <text evidence="6">The sequence shown here is derived from an EMBL/GenBank/DDBJ whole genome shotgun (WGS) entry which is preliminary data.</text>
</comment>
<dbReference type="PROSITE" id="PS01174">
    <property type="entry name" value="LIPASE_GDXG_SER"/>
    <property type="match status" value="1"/>
</dbReference>
<comment type="similarity">
    <text evidence="1">Belongs to the 'GDXG' lipolytic enzyme family.</text>
</comment>
<dbReference type="AlphaFoldDB" id="A0A7W8EJH8"/>
<dbReference type="RefSeq" id="WP_184972051.1">
    <property type="nucleotide sequence ID" value="NZ_JACHIN010000016.1"/>
</dbReference>
<dbReference type="EMBL" id="JACHIN010000016">
    <property type="protein sequence ID" value="MBB5083185.1"/>
    <property type="molecule type" value="Genomic_DNA"/>
</dbReference>
<evidence type="ECO:0000256" key="4">
    <source>
        <dbReference type="SAM" id="Phobius"/>
    </source>
</evidence>
<gene>
    <name evidence="6" type="ORF">HNR40_008688</name>
</gene>
<keyword evidence="4" id="KW-0812">Transmembrane</keyword>
<dbReference type="InterPro" id="IPR050300">
    <property type="entry name" value="GDXG_lipolytic_enzyme"/>
</dbReference>
<organism evidence="6 7">
    <name type="scientific">Nonomuraea endophytica</name>
    <dbReference type="NCBI Taxonomy" id="714136"/>
    <lineage>
        <taxon>Bacteria</taxon>
        <taxon>Bacillati</taxon>
        <taxon>Actinomycetota</taxon>
        <taxon>Actinomycetes</taxon>
        <taxon>Streptosporangiales</taxon>
        <taxon>Streptosporangiaceae</taxon>
        <taxon>Nonomuraea</taxon>
    </lineage>
</organism>
<evidence type="ECO:0000256" key="2">
    <source>
        <dbReference type="ARBA" id="ARBA00022801"/>
    </source>
</evidence>
<name>A0A7W8EJH8_9ACTN</name>
<feature type="active site" evidence="3">
    <location>
        <position position="244"/>
    </location>
</feature>
<evidence type="ECO:0000256" key="1">
    <source>
        <dbReference type="ARBA" id="ARBA00010515"/>
    </source>
</evidence>
<dbReference type="PANTHER" id="PTHR48081">
    <property type="entry name" value="AB HYDROLASE SUPERFAMILY PROTEIN C4A8.06C"/>
    <property type="match status" value="1"/>
</dbReference>
<dbReference type="SUPFAM" id="SSF53474">
    <property type="entry name" value="alpha/beta-Hydrolases"/>
    <property type="match status" value="1"/>
</dbReference>
<evidence type="ECO:0000259" key="5">
    <source>
        <dbReference type="Pfam" id="PF20434"/>
    </source>
</evidence>
<keyword evidence="4" id="KW-0472">Membrane</keyword>
<dbReference type="InterPro" id="IPR029058">
    <property type="entry name" value="AB_hydrolase_fold"/>
</dbReference>
<feature type="domain" description="BD-FAE-like" evidence="5">
    <location>
        <begin position="153"/>
        <end position="356"/>
    </location>
</feature>
<proteinExistence type="inferred from homology"/>
<dbReference type="Pfam" id="PF20434">
    <property type="entry name" value="BD-FAE"/>
    <property type="match status" value="1"/>
</dbReference>
<feature type="transmembrane region" description="Helical" evidence="4">
    <location>
        <begin position="94"/>
        <end position="115"/>
    </location>
</feature>
<evidence type="ECO:0000313" key="7">
    <source>
        <dbReference type="Proteomes" id="UP000568380"/>
    </source>
</evidence>
<evidence type="ECO:0000313" key="6">
    <source>
        <dbReference type="EMBL" id="MBB5083185.1"/>
    </source>
</evidence>
<dbReference type="Proteomes" id="UP000568380">
    <property type="component" value="Unassembled WGS sequence"/>
</dbReference>
<evidence type="ECO:0000256" key="3">
    <source>
        <dbReference type="PROSITE-ProRule" id="PRU10038"/>
    </source>
</evidence>
<feature type="transmembrane region" description="Helical" evidence="4">
    <location>
        <begin position="25"/>
        <end position="45"/>
    </location>
</feature>
<reference evidence="6 7" key="1">
    <citation type="submission" date="2020-08" db="EMBL/GenBank/DDBJ databases">
        <title>Genomic Encyclopedia of Type Strains, Phase IV (KMG-IV): sequencing the most valuable type-strain genomes for metagenomic binning, comparative biology and taxonomic classification.</title>
        <authorList>
            <person name="Goeker M."/>
        </authorList>
    </citation>
    <scope>NUCLEOTIDE SEQUENCE [LARGE SCALE GENOMIC DNA]</scope>
    <source>
        <strain evidence="6 7">DSM 45385</strain>
    </source>
</reference>
<protein>
    <submittedName>
        <fullName evidence="6">Acetyl esterase/lipase</fullName>
    </submittedName>
</protein>
<feature type="transmembrane region" description="Helical" evidence="4">
    <location>
        <begin position="65"/>
        <end position="87"/>
    </location>
</feature>
<sequence length="401" mass="42911">MLRTIDRAERLPVTPARRRSRWRSVVLVPAWALCGLVTMLGLAFFAPRLPISPLQDVIGVTALFIPWLTSTLIGSVLITAVIAVWAWRSRRRALLTTSLLATVLAVLMITVPWAAASRTAEVSWSQQFAAAPTPSPTTTATYATVQGQNLQVDVYRPRQPAASKPTLVYVHGGSWNSGTRADSAPWFAWMADQGVTVFSIDYRLAPPPRWQDAVGDVKCALGWVRTKAGQYGIATANVSIAGDSAGGQLALLAAYTVGDQRFRPSCAVPEAPVKSVMGWYAPTDLPALLNGNGLPGLAASATTDFLGGDLDSQRARYDLASAINHVRAGLPPTLLIQGDRDHMIPAPQAAALAGKLNAAGVPATAVTIPWAEHNFTGQWGSWGSQIMRPHVQGFLMEHALK</sequence>
<keyword evidence="2" id="KW-0378">Hydrolase</keyword>
<accession>A0A7W8EJH8</accession>
<keyword evidence="4" id="KW-1133">Transmembrane helix</keyword>